<dbReference type="PANTHER" id="PTHR12764:SF5">
    <property type="entry name" value="LD29485P"/>
    <property type="match status" value="1"/>
</dbReference>
<evidence type="ECO:0000256" key="8">
    <source>
        <dbReference type="PROSITE-ProRule" id="PRU00221"/>
    </source>
</evidence>
<evidence type="ECO:0000256" key="4">
    <source>
        <dbReference type="ARBA" id="ARBA00022574"/>
    </source>
</evidence>
<dbReference type="InterPro" id="IPR002885">
    <property type="entry name" value="PPR_rpt"/>
</dbReference>
<dbReference type="GO" id="GO:0061512">
    <property type="term" value="P:protein localization to cilium"/>
    <property type="evidence" value="ECO:0007669"/>
    <property type="project" value="TreeGrafter"/>
</dbReference>
<evidence type="ECO:0000313" key="16">
    <source>
        <dbReference type="EMBL" id="RLN63353.1"/>
    </source>
</evidence>
<evidence type="ECO:0000259" key="12">
    <source>
        <dbReference type="Pfam" id="PF23390"/>
    </source>
</evidence>
<dbReference type="Proteomes" id="UP000284657">
    <property type="component" value="Unassembled WGS sequence"/>
</dbReference>
<keyword evidence="7" id="KW-0966">Cell projection</keyword>
<dbReference type="PANTHER" id="PTHR12764">
    <property type="entry name" value="WD REPEAT DOMAIN-RELATED"/>
    <property type="match status" value="1"/>
</dbReference>
<dbReference type="InterPro" id="IPR011990">
    <property type="entry name" value="TPR-like_helical_dom_sf"/>
</dbReference>
<dbReference type="InterPro" id="IPR056158">
    <property type="entry name" value="Beta-prop_IFT121_2nd"/>
</dbReference>
<feature type="repeat" description="PPR" evidence="9">
    <location>
        <begin position="2042"/>
        <end position="2076"/>
    </location>
</feature>
<dbReference type="FunFam" id="1.25.40.470:FF:000004">
    <property type="entry name" value="WD repeat-containing protein 35"/>
    <property type="match status" value="1"/>
</dbReference>
<dbReference type="InterPro" id="IPR039857">
    <property type="entry name" value="Ift122/121"/>
</dbReference>
<dbReference type="InterPro" id="IPR001680">
    <property type="entry name" value="WD40_rpt"/>
</dbReference>
<dbReference type="GO" id="GO:0097730">
    <property type="term" value="C:non-motile cilium"/>
    <property type="evidence" value="ECO:0007669"/>
    <property type="project" value="TreeGrafter"/>
</dbReference>
<accession>A0A3F2RSG9</accession>
<dbReference type="InterPro" id="IPR056159">
    <property type="entry name" value="Beta-prop_IFT121_TULP_N"/>
</dbReference>
<feature type="compositionally biased region" description="Acidic residues" evidence="10">
    <location>
        <begin position="1207"/>
        <end position="1242"/>
    </location>
</feature>
<dbReference type="Gene3D" id="2.130.10.10">
    <property type="entry name" value="YVTN repeat-like/Quinoprotein amine dehydrogenase"/>
    <property type="match status" value="2"/>
</dbReference>
<evidence type="ECO:0000256" key="1">
    <source>
        <dbReference type="ARBA" id="ARBA00004138"/>
    </source>
</evidence>
<dbReference type="InterPro" id="IPR015943">
    <property type="entry name" value="WD40/YVTN_repeat-like_dom_sf"/>
</dbReference>
<evidence type="ECO:0000256" key="6">
    <source>
        <dbReference type="ARBA" id="ARBA00023069"/>
    </source>
</evidence>
<reference evidence="17 18" key="1">
    <citation type="submission" date="2018-07" db="EMBL/GenBank/DDBJ databases">
        <title>Genome sequencing of oomycete isolates from Chile give support for New Zealand origin for Phytophthora kernoviae and make available the first Nothophytophthora sp. genome.</title>
        <authorList>
            <person name="Studholme D.J."/>
            <person name="Sanfuentes E."/>
            <person name="Panda P."/>
            <person name="Hill R."/>
            <person name="Sambles C."/>
            <person name="Grant M."/>
            <person name="Williams N.M."/>
            <person name="Mcdougal R.L."/>
        </authorList>
    </citation>
    <scope>NUCLEOTIDE SEQUENCE [LARGE SCALE GENOMIC DNA]</scope>
    <source>
        <strain evidence="16">Chile6</strain>
        <strain evidence="15">Chile7</strain>
    </source>
</reference>
<dbReference type="GO" id="GO:0030991">
    <property type="term" value="C:intraciliary transport particle A"/>
    <property type="evidence" value="ECO:0007669"/>
    <property type="project" value="TreeGrafter"/>
</dbReference>
<dbReference type="Pfam" id="PF25170">
    <property type="entry name" value="TPR_WDR35"/>
    <property type="match status" value="1"/>
</dbReference>
<dbReference type="Pfam" id="PF23390">
    <property type="entry name" value="Beta-prop_WDR35_2nd"/>
    <property type="match status" value="1"/>
</dbReference>
<feature type="repeat" description="WD" evidence="8">
    <location>
        <begin position="69"/>
        <end position="100"/>
    </location>
</feature>
<dbReference type="PROSITE" id="PS51375">
    <property type="entry name" value="PPR"/>
    <property type="match status" value="1"/>
</dbReference>
<evidence type="ECO:0000256" key="3">
    <source>
        <dbReference type="ARBA" id="ARBA00022490"/>
    </source>
</evidence>
<dbReference type="GO" id="GO:0035721">
    <property type="term" value="P:intraciliary retrograde transport"/>
    <property type="evidence" value="ECO:0007669"/>
    <property type="project" value="TreeGrafter"/>
</dbReference>
<dbReference type="Gene3D" id="1.25.40.10">
    <property type="entry name" value="Tetratricopeptide repeat domain"/>
    <property type="match status" value="4"/>
</dbReference>
<keyword evidence="4 8" id="KW-0853">WD repeat</keyword>
<dbReference type="SUPFAM" id="SSF69322">
    <property type="entry name" value="Tricorn protease domain 2"/>
    <property type="match status" value="1"/>
</dbReference>
<sequence length="2688" mass="303264">MFIFLSKKIAIPNNVKLRCSSWNSEQGWIACGGQNGLLKVLRLESAAQADGKGPRGIAAASNLTMNQSLEGHNGAVVCATWNANFKKLTTSDENGLIIVWVLHRGMWYEEMINNRNKSVVKDMKWTTDGQKICIAYEDGAVIVGSVDGNRLWGKEMKTQLAFVEWSPDGKSLLFVTKDGEVAVHDAMGNKVSNLTLFAVESRGGGNDYKIIGVHWYDGIEGHISQEAPTLAIAFRDGKVQITRGRFDENAVLIDTGMELTQVRWNNDGSVIVLAGTQVDTSGSKGDSPKEFNVVQFYDPFGRHLRSLRVPGSRIEALAWEGTGLRICLAVDSHIYFANIRPAYKWGFYANTLVYTYNRADQIENCVVFWDMKSDERCTKYIRGLLAIKAAGDNCVLVTKIYNEEMGAGEVNGQLVDDEPGVFKEIQYQLILCDTIGSPIESKIIDFEPLFVAMTSRHIVAASTDAIYVWQYKNSSAKLTGLVSGNNPNAVDVSTISQLLQRGGGREKAFYIDETQANDADHFRYVARQLEDPICAICASESWIFAARASGLIHCFTLPHISLEMKYIVNCRPQFLALNCNSTLLSVIDINGMLTIMEVGAAGSLNTTQGKMLNFEKKDAWDVMWAEDNPELFVMMEKARMYVYRGLEPEEPVSSSGYLCYYKDLQVKAALLDEILANPEQPDKTMVIDFQTRSLRDAKALLDNVGLAEACEYIQDHPHPRLWSLLAEAALDQLDFGMAERGFVKCADYSGIQYVKRLQLLNDRVKQKAEVAAYFQNFDEAEALYRKIDRKDLAIDLRQRLGDWFRVVQLVQSGGGNDDLLTHAWNMIGEYFSDRHKWEKAIKYYGQAKNTNALVQCYYALGDFNQLEALVNDIPENSPLLKVMAVKFTRAGLCQSAVETYVRMGDVKSAIDSCVILNEWERAVELAEQYNFPQIENVLTKYASHLMINGKTLQAIELYRRANKSTEAAKLLAKLAKDVRKNPLRAKKLHVLAAFEVERMRKKMLDVSNLTSMKGTTAAQMTAQTLESLVQHDATTGEDRSLDNPWRGAEAYHLYLLAHRQLYGGRIERALRTCLKLAAYEDILEEREIYSLVALTAFYTKHYEQCSKAFVKLETLPGLDEKELQAMSELALKIFTTTRAEPQDPTTRPQECPNCRNYVKEWDARCSNCSRPFPTCMMTGASILDQRTHTCKACRHKPAVHVKKEIEAEIDDEEVDDDAEEEEGGEGEEDDEESDEELEEDTGLTENQNRLLYLVSLYSKPAIRASDKEEWIRKPALMVLLYEAIVSKALDYDYAPSSELVENKRKYFNISQEGKSDLDFLREEDLVNGLKLSSKSYQPVTCFQISEKGLEIVAKISKTDKLSVNDMAYAPGTLHLLRVEWDGEEYWLIDDESGYRRLSSVTETEDVSYVSIAEYIPFGSNQVVQLNCNLGSMERVQGGFFTAIVDDNASGTQISVDPGLTSINILDYTMTNHVNFEADIHFPEAPGVVQVETFGCSLTAAGSCLYGMQVEAIMDRIKDNISLDHLSRLLVDVHMDSSKIVDSVLSAYQRSLLGIIFSNQAASRNKINLIIANEITPHLTAEEYMDKGEYENELKQVIGDTRAAFDISEHDTLVFGAHGLLIAGPNSRHHEPLLCSFLQYESMNLFTQNFFARMFVIVDDMAQNETHQYEGELRVAKVVWVEKDRKEWGGTAPTIELEYDEENAFMLRLSISYKKRQAAKALAFNADELYTRLMQELDKARIFVDSDSRATTQASSSPSAALPPSKTSTAAPETTGSAMERAQEIVTGWMLRHVDPAMPGQDATVMVMVADAMQDHEFVMKVYTCLRDAGVSPSPLTLEYTAAACAQLGHWRTALEVIEFMHQAVEIMQPSLDIYENAIVSCHVAKKWMRAKHLLEEMRSYGLEASPELHVASIKLCIDSGETTATRVLLQSFLDVYDEDFDSEEKQETLTELFHAAVDAKSLPQARFFREQMLARDFAISKEIYTQLIQLCAIQRQWYQGRVLLAQFVDINARPPKAAPSNLYTDDALYLLDEMHTQDIETPLSVYNAALRNFGQISLFADASRVFTDMRERRVTPDATSFAAMMCSCGTRVKESESFFDELKRENCEPSLNVAHAYLLVPSRAEEWEEVLRRYTILREESLFKGLQLEADVRIQAQVAVAYGRLRRSEEMLRVFTTMKVKGMEPNLWVYGEALFAYIRQGQWRHTLMLFDHLFQHQTSEMQEKRTLENFSMLWDAAVLACVRGEQTERAAVLYDTIVQQRVPISPFTGERLIRLLTNVPSDTLWQSFKPMTRLHRSLDKNHSNPRVMNAVLMRIVEENDDALAEQIVADGESELKLVLNSMTYALMLRLYANQENQANFHWWWCKMEKAKVKMTVFMFRALMYQLKTLSLDCEDPAYLADIARFLQHDLPEISISAEGSADGTDIKQIAAELGRTTLDTMEGRGIQPDALCLSSYLLLSQEPDHVTRVLSFVEDALAVASTNSLIDDQQITPRLLHTLFVALGGFPDEQRVRKLLIGIVQDLPSDLSEDALAAYCASNDGTQALLLLRDLLATGYPLKDEHVVFFLTNSYTVEDSTSEFENPRPRSKNGVIVDMAALLLENEAVTMEAGCVSFLIRQIVELSNWQQRDAFEASTQEEIHVMKLMLVRAFSNFSAPQVTEFLSKVVDEHDLVHVQSVIAELQNEHDDE</sequence>
<dbReference type="Pfam" id="PF23387">
    <property type="entry name" value="TPR_IFT80_172"/>
    <property type="match status" value="1"/>
</dbReference>
<feature type="domain" description="IFT121 second beta-propeller" evidence="12">
    <location>
        <begin position="345"/>
        <end position="689"/>
    </location>
</feature>
<comment type="caution">
    <text evidence="16">The sequence shown here is derived from an EMBL/GenBank/DDBJ whole genome shotgun (WGS) entry which is preliminary data.</text>
</comment>
<dbReference type="SUPFAM" id="SSF50978">
    <property type="entry name" value="WD40 repeat-like"/>
    <property type="match status" value="1"/>
</dbReference>
<evidence type="ECO:0000259" key="11">
    <source>
        <dbReference type="Pfam" id="PF23387"/>
    </source>
</evidence>
<dbReference type="InterPro" id="IPR057979">
    <property type="entry name" value="TPR_IFT121"/>
</dbReference>
<evidence type="ECO:0000313" key="18">
    <source>
        <dbReference type="Proteomes" id="UP000284657"/>
    </source>
</evidence>
<keyword evidence="3" id="KW-0963">Cytoplasm</keyword>
<dbReference type="SUPFAM" id="SSF48452">
    <property type="entry name" value="TPR-like"/>
    <property type="match status" value="1"/>
</dbReference>
<feature type="domain" description="IFT121-like TPR repeats" evidence="14">
    <location>
        <begin position="1042"/>
        <end position="1138"/>
    </location>
</feature>
<dbReference type="EMBL" id="MBAD02002582">
    <property type="protein sequence ID" value="RLN46311.1"/>
    <property type="molecule type" value="Genomic_DNA"/>
</dbReference>
<evidence type="ECO:0000256" key="10">
    <source>
        <dbReference type="SAM" id="MobiDB-lite"/>
    </source>
</evidence>
<dbReference type="GO" id="GO:0005737">
    <property type="term" value="C:cytoplasm"/>
    <property type="evidence" value="ECO:0007669"/>
    <property type="project" value="UniProtKB-SubCell"/>
</dbReference>
<feature type="region of interest" description="Disordered" evidence="10">
    <location>
        <begin position="1204"/>
        <end position="1243"/>
    </location>
</feature>
<gene>
    <name evidence="15" type="ORF">BBJ29_007469</name>
    <name evidence="16" type="ORF">BBP00_00004196</name>
</gene>
<dbReference type="Pfam" id="PF25768">
    <property type="entry name" value="TPR_IFT121"/>
    <property type="match status" value="1"/>
</dbReference>
<dbReference type="Proteomes" id="UP000277300">
    <property type="component" value="Unassembled WGS sequence"/>
</dbReference>
<dbReference type="InterPro" id="IPR056157">
    <property type="entry name" value="TPR_IFT80_172_dom"/>
</dbReference>
<dbReference type="Pfam" id="PF13812">
    <property type="entry name" value="PPR_3"/>
    <property type="match status" value="1"/>
</dbReference>
<evidence type="ECO:0000259" key="14">
    <source>
        <dbReference type="Pfam" id="PF25768"/>
    </source>
</evidence>
<name>A0A3F2RSG9_9STRA</name>
<evidence type="ECO:0000259" key="13">
    <source>
        <dbReference type="Pfam" id="PF24797"/>
    </source>
</evidence>
<evidence type="ECO:0000313" key="15">
    <source>
        <dbReference type="EMBL" id="RLN46311.1"/>
    </source>
</evidence>
<dbReference type="PROSITE" id="PS50082">
    <property type="entry name" value="WD_REPEATS_2"/>
    <property type="match status" value="1"/>
</dbReference>
<dbReference type="Gene3D" id="1.25.40.470">
    <property type="match status" value="1"/>
</dbReference>
<keyword evidence="6" id="KW-0969">Cilium</keyword>
<dbReference type="OrthoDB" id="10260567at2759"/>
<proteinExistence type="predicted"/>
<feature type="domain" description="IFT121/TULP4 N-terminal" evidence="13">
    <location>
        <begin position="1"/>
        <end position="340"/>
    </location>
</feature>
<evidence type="ECO:0000256" key="7">
    <source>
        <dbReference type="ARBA" id="ARBA00023273"/>
    </source>
</evidence>
<evidence type="ECO:0000256" key="5">
    <source>
        <dbReference type="ARBA" id="ARBA00022737"/>
    </source>
</evidence>
<dbReference type="Pfam" id="PF24797">
    <property type="entry name" value="Beta-prop_WDR35_TULP_N"/>
    <property type="match status" value="1"/>
</dbReference>
<feature type="domain" description="IFT80/172/WDR35 TPR" evidence="11">
    <location>
        <begin position="721"/>
        <end position="813"/>
    </location>
</feature>
<evidence type="ECO:0000256" key="9">
    <source>
        <dbReference type="PROSITE-ProRule" id="PRU00708"/>
    </source>
</evidence>
<dbReference type="InterPro" id="IPR036322">
    <property type="entry name" value="WD40_repeat_dom_sf"/>
</dbReference>
<organism evidence="16 17">
    <name type="scientific">Phytophthora kernoviae</name>
    <dbReference type="NCBI Taxonomy" id="325452"/>
    <lineage>
        <taxon>Eukaryota</taxon>
        <taxon>Sar</taxon>
        <taxon>Stramenopiles</taxon>
        <taxon>Oomycota</taxon>
        <taxon>Peronosporomycetes</taxon>
        <taxon>Peronosporales</taxon>
        <taxon>Peronosporaceae</taxon>
        <taxon>Phytophthora</taxon>
    </lineage>
</organism>
<feature type="region of interest" description="Disordered" evidence="10">
    <location>
        <begin position="1747"/>
        <end position="1777"/>
    </location>
</feature>
<dbReference type="SMART" id="SM00320">
    <property type="entry name" value="WD40"/>
    <property type="match status" value="4"/>
</dbReference>
<dbReference type="GO" id="GO:1905515">
    <property type="term" value="P:non-motile cilium assembly"/>
    <property type="evidence" value="ECO:0007669"/>
    <property type="project" value="TreeGrafter"/>
</dbReference>
<comment type="subcellular location">
    <subcellularLocation>
        <location evidence="1">Cell projection</location>
        <location evidence="1">Cilium</location>
    </subcellularLocation>
    <subcellularLocation>
        <location evidence="2">Cytoplasm</location>
    </subcellularLocation>
</comment>
<dbReference type="InterPro" id="IPR057361">
    <property type="entry name" value="TPR_WDR35"/>
</dbReference>
<feature type="compositionally biased region" description="Low complexity" evidence="10">
    <location>
        <begin position="1749"/>
        <end position="1771"/>
    </location>
</feature>
<dbReference type="EMBL" id="MBDO02000098">
    <property type="protein sequence ID" value="RLN63353.1"/>
    <property type="molecule type" value="Genomic_DNA"/>
</dbReference>
<keyword evidence="5" id="KW-0677">Repeat</keyword>
<evidence type="ECO:0000313" key="17">
    <source>
        <dbReference type="Proteomes" id="UP000277300"/>
    </source>
</evidence>
<evidence type="ECO:0000256" key="2">
    <source>
        <dbReference type="ARBA" id="ARBA00004496"/>
    </source>
</evidence>
<protein>
    <submittedName>
        <fullName evidence="16">Uncharacterized protein</fullName>
    </submittedName>
</protein>